<dbReference type="RefSeq" id="XP_005102871.1">
    <property type="nucleotide sequence ID" value="XM_005102814.3"/>
</dbReference>
<accession>A0ABM0JW29</accession>
<keyword evidence="7" id="KW-0464">Manganese</keyword>
<organism evidence="9 12">
    <name type="scientific">Aplysia californica</name>
    <name type="common">California sea hare</name>
    <dbReference type="NCBI Taxonomy" id="6500"/>
    <lineage>
        <taxon>Eukaryota</taxon>
        <taxon>Metazoa</taxon>
        <taxon>Spiralia</taxon>
        <taxon>Lophotrochozoa</taxon>
        <taxon>Mollusca</taxon>
        <taxon>Gastropoda</taxon>
        <taxon>Heterobranchia</taxon>
        <taxon>Euthyneura</taxon>
        <taxon>Tectipleura</taxon>
        <taxon>Aplysiida</taxon>
        <taxon>Aplysioidea</taxon>
        <taxon>Aplysiidae</taxon>
        <taxon>Aplysia</taxon>
    </lineage>
</organism>
<comment type="similarity">
    <text evidence="3">Belongs to the Nudix hydrolase family.</text>
</comment>
<evidence type="ECO:0000313" key="12">
    <source>
        <dbReference type="RefSeq" id="XP_005102868.1"/>
    </source>
</evidence>
<dbReference type="Gene3D" id="3.90.79.10">
    <property type="entry name" value="Nucleoside Triphosphate Pyrophosphohydrolase"/>
    <property type="match status" value="1"/>
</dbReference>
<evidence type="ECO:0000313" key="11">
    <source>
        <dbReference type="RefSeq" id="XP_005102867.1"/>
    </source>
</evidence>
<dbReference type="RefSeq" id="XP_005102870.1">
    <property type="nucleotide sequence ID" value="XM_005102813.3"/>
</dbReference>
<name>A0ABM0JW29_APLCA</name>
<protein>
    <submittedName>
        <fullName evidence="10 11">Nucleoside diphosphate-linked moiety X motif 19</fullName>
    </submittedName>
</protein>
<dbReference type="CDD" id="cd18870">
    <property type="entry name" value="NUDIX_AcylCoAdiphos_Nudt19"/>
    <property type="match status" value="1"/>
</dbReference>
<evidence type="ECO:0000256" key="7">
    <source>
        <dbReference type="ARBA" id="ARBA00023211"/>
    </source>
</evidence>
<dbReference type="PROSITE" id="PS51462">
    <property type="entry name" value="NUDIX"/>
    <property type="match status" value="1"/>
</dbReference>
<dbReference type="RefSeq" id="XP_005102866.1">
    <property type="nucleotide sequence ID" value="XM_005102809.3"/>
</dbReference>
<evidence type="ECO:0000256" key="4">
    <source>
        <dbReference type="ARBA" id="ARBA00022723"/>
    </source>
</evidence>
<dbReference type="Proteomes" id="UP000694888">
    <property type="component" value="Unplaced"/>
</dbReference>
<keyword evidence="5" id="KW-0378">Hydrolase</keyword>
<evidence type="ECO:0000256" key="3">
    <source>
        <dbReference type="ARBA" id="ARBA00005582"/>
    </source>
</evidence>
<evidence type="ECO:0000313" key="15">
    <source>
        <dbReference type="RefSeq" id="XP_005102871.1"/>
    </source>
</evidence>
<dbReference type="RefSeq" id="XP_005102868.1">
    <property type="nucleotide sequence ID" value="XM_005102811.3"/>
</dbReference>
<evidence type="ECO:0000256" key="2">
    <source>
        <dbReference type="ARBA" id="ARBA00001946"/>
    </source>
</evidence>
<dbReference type="RefSeq" id="XP_005102869.1">
    <property type="nucleotide sequence ID" value="XM_005102812.3"/>
</dbReference>
<dbReference type="InterPro" id="IPR000086">
    <property type="entry name" value="NUDIX_hydrolase_dom"/>
</dbReference>
<sequence length="392" mass="44783">MAGVLKYWRESASLILASRRLGAVKPQQSFMNQLFSKKETEPPVEQDELLRLLTVKRSSGSSYLPNVYVFPGGVVDNTDFSKDWLDMMRFNTSTELLNLFTHGKPGSPIFSRTRDSEFASVPSEVALRIAAIRETFEESGILLARSNDNLEVHGTHSLGTPLQGNIFDIPDKERKIWRKKVISEPSQFMNMCRELEVVPDIWSLYEWSNWLTPLLKKSHRFDTVFFQSCVDEGPPIEVDKGETVHGVWMNPANLLKACSHGLVSLAPPQTYELSRLARFASVDDLLTLACQRSKHRSARWMPWIIACKDGLVFLLPGDELYPEDPDYTGENSTNVPKREETFDELAAKFPQQNRAFINHKDKQLSLSCNLEYLEGHVLPVNFNRKSEFQPKW</sequence>
<evidence type="ECO:0000313" key="10">
    <source>
        <dbReference type="RefSeq" id="XP_005102866.1"/>
    </source>
</evidence>
<comment type="cofactor">
    <cofactor evidence="1">
        <name>Mn(2+)</name>
        <dbReference type="ChEBI" id="CHEBI:29035"/>
    </cofactor>
</comment>
<evidence type="ECO:0000313" key="14">
    <source>
        <dbReference type="RefSeq" id="XP_005102870.1"/>
    </source>
</evidence>
<comment type="cofactor">
    <cofactor evidence="2">
        <name>Mg(2+)</name>
        <dbReference type="ChEBI" id="CHEBI:18420"/>
    </cofactor>
</comment>
<feature type="domain" description="Nudix hydrolase" evidence="8">
    <location>
        <begin position="7"/>
        <end position="271"/>
    </location>
</feature>
<keyword evidence="9" id="KW-1185">Reference proteome</keyword>
<dbReference type="InterPro" id="IPR039121">
    <property type="entry name" value="NUDT19"/>
</dbReference>
<keyword evidence="4" id="KW-0479">Metal-binding</keyword>
<evidence type="ECO:0000313" key="9">
    <source>
        <dbReference type="Proteomes" id="UP000694888"/>
    </source>
</evidence>
<dbReference type="RefSeq" id="XP_005102867.1">
    <property type="nucleotide sequence ID" value="XM_005102810.3"/>
</dbReference>
<dbReference type="PANTHER" id="PTHR12318">
    <property type="entry name" value="TESTOSTERONE-REGULATED PROTEIN RP2"/>
    <property type="match status" value="1"/>
</dbReference>
<evidence type="ECO:0000313" key="13">
    <source>
        <dbReference type="RefSeq" id="XP_005102869.1"/>
    </source>
</evidence>
<dbReference type="InterPro" id="IPR015797">
    <property type="entry name" value="NUDIX_hydrolase-like_dom_sf"/>
</dbReference>
<dbReference type="SUPFAM" id="SSF55811">
    <property type="entry name" value="Nudix"/>
    <property type="match status" value="1"/>
</dbReference>
<reference evidence="10 11" key="1">
    <citation type="submission" date="2025-05" db="UniProtKB">
        <authorList>
            <consortium name="RefSeq"/>
        </authorList>
    </citation>
    <scope>IDENTIFICATION</scope>
</reference>
<dbReference type="PANTHER" id="PTHR12318:SF0">
    <property type="entry name" value="ACYL-COENZYME A DIPHOSPHATASE NUDT19"/>
    <property type="match status" value="1"/>
</dbReference>
<dbReference type="GeneID" id="101861669"/>
<evidence type="ECO:0000259" key="8">
    <source>
        <dbReference type="PROSITE" id="PS51462"/>
    </source>
</evidence>
<proteinExistence type="inferred from homology"/>
<keyword evidence="6" id="KW-0460">Magnesium</keyword>
<gene>
    <name evidence="10 11 12 13 14 15" type="primary">LOC101861669</name>
</gene>
<evidence type="ECO:0000256" key="5">
    <source>
        <dbReference type="ARBA" id="ARBA00022801"/>
    </source>
</evidence>
<evidence type="ECO:0000256" key="1">
    <source>
        <dbReference type="ARBA" id="ARBA00001936"/>
    </source>
</evidence>
<evidence type="ECO:0000256" key="6">
    <source>
        <dbReference type="ARBA" id="ARBA00022842"/>
    </source>
</evidence>